<dbReference type="GO" id="GO:0003964">
    <property type="term" value="F:RNA-directed DNA polymerase activity"/>
    <property type="evidence" value="ECO:0007669"/>
    <property type="project" value="UniProtKB-KW"/>
</dbReference>
<dbReference type="PANTHER" id="PTHR34047">
    <property type="entry name" value="NUCLEAR INTRON MATURASE 1, MITOCHONDRIAL-RELATED"/>
    <property type="match status" value="1"/>
</dbReference>
<evidence type="ECO:0000256" key="4">
    <source>
        <dbReference type="ARBA" id="ARBA00022723"/>
    </source>
</evidence>
<comment type="catalytic activity">
    <reaction evidence="9">
        <text>DNA(n) + a 2'-deoxyribonucleoside 5'-triphosphate = DNA(n+1) + diphosphate</text>
        <dbReference type="Rhea" id="RHEA:22508"/>
        <dbReference type="Rhea" id="RHEA-COMP:17339"/>
        <dbReference type="Rhea" id="RHEA-COMP:17340"/>
        <dbReference type="ChEBI" id="CHEBI:33019"/>
        <dbReference type="ChEBI" id="CHEBI:61560"/>
        <dbReference type="ChEBI" id="CHEBI:173112"/>
        <dbReference type="EC" id="2.7.7.49"/>
    </reaction>
</comment>
<dbReference type="InterPro" id="IPR043502">
    <property type="entry name" value="DNA/RNA_pol_sf"/>
</dbReference>
<dbReference type="PROSITE" id="PS50878">
    <property type="entry name" value="RT_POL"/>
    <property type="match status" value="1"/>
</dbReference>
<evidence type="ECO:0000256" key="5">
    <source>
        <dbReference type="ARBA" id="ARBA00022842"/>
    </source>
</evidence>
<keyword evidence="7" id="KW-0051">Antiviral defense</keyword>
<dbReference type="SUPFAM" id="SSF56672">
    <property type="entry name" value="DNA/RNA polymerases"/>
    <property type="match status" value="1"/>
</dbReference>
<comment type="caution">
    <text evidence="11">The sequence shown here is derived from an EMBL/GenBank/DDBJ whole genome shotgun (WGS) entry which is preliminary data.</text>
</comment>
<evidence type="ECO:0000256" key="2">
    <source>
        <dbReference type="ARBA" id="ARBA00022679"/>
    </source>
</evidence>
<evidence type="ECO:0000256" key="1">
    <source>
        <dbReference type="ARBA" id="ARBA00012493"/>
    </source>
</evidence>
<comment type="similarity">
    <text evidence="8">Belongs to the bacterial reverse transcriptase family.</text>
</comment>
<keyword evidence="4" id="KW-0479">Metal-binding</keyword>
<keyword evidence="5" id="KW-0460">Magnesium</keyword>
<dbReference type="CDD" id="cd03487">
    <property type="entry name" value="RT_Bac_retron_II"/>
    <property type="match status" value="1"/>
</dbReference>
<evidence type="ECO:0000256" key="6">
    <source>
        <dbReference type="ARBA" id="ARBA00022918"/>
    </source>
</evidence>
<dbReference type="Pfam" id="PF00078">
    <property type="entry name" value="RVT_1"/>
    <property type="match status" value="1"/>
</dbReference>
<protein>
    <recommendedName>
        <fullName evidence="1">RNA-directed DNA polymerase</fullName>
        <ecNumber evidence="1">2.7.7.49</ecNumber>
    </recommendedName>
</protein>
<evidence type="ECO:0000256" key="9">
    <source>
        <dbReference type="ARBA" id="ARBA00048173"/>
    </source>
</evidence>
<keyword evidence="2" id="KW-0808">Transferase</keyword>
<dbReference type="GO" id="GO:0046872">
    <property type="term" value="F:metal ion binding"/>
    <property type="evidence" value="ECO:0007669"/>
    <property type="project" value="UniProtKB-KW"/>
</dbReference>
<reference evidence="11 12" key="1">
    <citation type="submission" date="2019-03" db="EMBL/GenBank/DDBJ databases">
        <title>Freshwater and sediment microbial communities from various areas in North America, analyzing microbe dynamics in response to fracking.</title>
        <authorList>
            <person name="Lamendella R."/>
        </authorList>
    </citation>
    <scope>NUCLEOTIDE SEQUENCE [LARGE SCALE GENOMIC DNA]</scope>
    <source>
        <strain evidence="11 12">6_TX</strain>
    </source>
</reference>
<dbReference type="PRINTS" id="PR00866">
    <property type="entry name" value="RNADNAPOLMS"/>
</dbReference>
<dbReference type="InterPro" id="IPR000477">
    <property type="entry name" value="RT_dom"/>
</dbReference>
<dbReference type="OrthoDB" id="7055795at2"/>
<dbReference type="AlphaFoldDB" id="A0A4R8FFH2"/>
<organism evidence="11 12">
    <name type="scientific">Modicisalibacter xianhensis</name>
    <dbReference type="NCBI Taxonomy" id="442341"/>
    <lineage>
        <taxon>Bacteria</taxon>
        <taxon>Pseudomonadati</taxon>
        <taxon>Pseudomonadota</taxon>
        <taxon>Gammaproteobacteria</taxon>
        <taxon>Oceanospirillales</taxon>
        <taxon>Halomonadaceae</taxon>
        <taxon>Modicisalibacter</taxon>
    </lineage>
</organism>
<evidence type="ECO:0000259" key="10">
    <source>
        <dbReference type="PROSITE" id="PS50878"/>
    </source>
</evidence>
<dbReference type="InterPro" id="IPR051083">
    <property type="entry name" value="GrpII_Intron_Splice-Mob/Def"/>
</dbReference>
<dbReference type="EMBL" id="SOEC01000021">
    <property type="protein sequence ID" value="TDX24680.1"/>
    <property type="molecule type" value="Genomic_DNA"/>
</dbReference>
<keyword evidence="3" id="KW-0548">Nucleotidyltransferase</keyword>
<dbReference type="RefSeq" id="WP_134020296.1">
    <property type="nucleotide sequence ID" value="NZ_SOEC01000021.1"/>
</dbReference>
<dbReference type="GO" id="GO:0051607">
    <property type="term" value="P:defense response to virus"/>
    <property type="evidence" value="ECO:0007669"/>
    <property type="project" value="UniProtKB-KW"/>
</dbReference>
<accession>A0A4R8FFH2</accession>
<dbReference type="PANTHER" id="PTHR34047:SF7">
    <property type="entry name" value="RNA-DIRECTED DNA POLYMERASE"/>
    <property type="match status" value="1"/>
</dbReference>
<dbReference type="Proteomes" id="UP000294489">
    <property type="component" value="Unassembled WGS sequence"/>
</dbReference>
<evidence type="ECO:0000256" key="8">
    <source>
        <dbReference type="ARBA" id="ARBA00034120"/>
    </source>
</evidence>
<evidence type="ECO:0000313" key="12">
    <source>
        <dbReference type="Proteomes" id="UP000294489"/>
    </source>
</evidence>
<gene>
    <name evidence="11" type="ORF">DFO67_12169</name>
</gene>
<dbReference type="EC" id="2.7.7.49" evidence="1"/>
<sequence>DAAGGLRGRSQEISRWTRHTSIVLLLELETTELCEVLGIKTSYLNYLLYKLNEGERYESFEIKKRGGGARRIDAPIKPLKVIQRKLGDLLKEIYSPRIGVYGYVEGRGIKENAEVHLGCNEVCRIDVKDFFPSIHIGRVIGLFKSKPFLFPEPLSVLLAQICCKDGALPQGAPTSPVISNMICWLMDKELYRYARISGCRYTRYADDIFFSTVRKRLSRRICSVEHSEFDFSIALSPAVISIIEKHGFKINVHKTYMADKSQKQVLSGVIVNEKLNVDREFVLKLRAMLHCWEMEGLEKAEKKFHSKFARNYIVPPLFMQVVRSKVEYLGYIKGYDDPVYLKYADKLSRLHPHYTYNKRKVVAHGGNLIRVYTEGPTDKIHFNAALEWFRGRGEYASLGVVFEHLPEANGGDSLMKHAKTISTEARADRKVFYSIKMCQKLIRKLIRSQERITDFLLTTFGWP</sequence>
<evidence type="ECO:0000313" key="11">
    <source>
        <dbReference type="EMBL" id="TDX24680.1"/>
    </source>
</evidence>
<evidence type="ECO:0000256" key="3">
    <source>
        <dbReference type="ARBA" id="ARBA00022695"/>
    </source>
</evidence>
<feature type="domain" description="Reverse transcriptase" evidence="10">
    <location>
        <begin position="1"/>
        <end position="271"/>
    </location>
</feature>
<keyword evidence="6 11" id="KW-0695">RNA-directed DNA polymerase</keyword>
<dbReference type="GO" id="GO:0003723">
    <property type="term" value="F:RNA binding"/>
    <property type="evidence" value="ECO:0007669"/>
    <property type="project" value="InterPro"/>
</dbReference>
<evidence type="ECO:0000256" key="7">
    <source>
        <dbReference type="ARBA" id="ARBA00023118"/>
    </source>
</evidence>
<feature type="non-terminal residue" evidence="11">
    <location>
        <position position="1"/>
    </location>
</feature>
<name>A0A4R8FFH2_9GAMM</name>
<proteinExistence type="inferred from homology"/>
<dbReference type="InterPro" id="IPR000123">
    <property type="entry name" value="Reverse_transcriptase_msDNA"/>
</dbReference>